<proteinExistence type="predicted"/>
<feature type="compositionally biased region" description="Basic and acidic residues" evidence="1">
    <location>
        <begin position="14"/>
        <end position="29"/>
    </location>
</feature>
<gene>
    <name evidence="2" type="ORF">COV59_01080</name>
</gene>
<name>A0A2H0N6A2_9BACT</name>
<comment type="caution">
    <text evidence="2">The sequence shown here is derived from an EMBL/GenBank/DDBJ whole genome shotgun (WGS) entry which is preliminary data.</text>
</comment>
<dbReference type="Proteomes" id="UP000229600">
    <property type="component" value="Unassembled WGS sequence"/>
</dbReference>
<evidence type="ECO:0000313" key="3">
    <source>
        <dbReference type="Proteomes" id="UP000229600"/>
    </source>
</evidence>
<feature type="region of interest" description="Disordered" evidence="1">
    <location>
        <begin position="1"/>
        <end position="37"/>
    </location>
</feature>
<reference evidence="2 3" key="1">
    <citation type="submission" date="2017-09" db="EMBL/GenBank/DDBJ databases">
        <title>Depth-based differentiation of microbial function through sediment-hosted aquifers and enrichment of novel symbionts in the deep terrestrial subsurface.</title>
        <authorList>
            <person name="Probst A.J."/>
            <person name="Ladd B."/>
            <person name="Jarett J.K."/>
            <person name="Geller-Mcgrath D.E."/>
            <person name="Sieber C.M."/>
            <person name="Emerson J.B."/>
            <person name="Anantharaman K."/>
            <person name="Thomas B.C."/>
            <person name="Malmstrom R."/>
            <person name="Stieglmeier M."/>
            <person name="Klingl A."/>
            <person name="Woyke T."/>
            <person name="Ryan C.M."/>
            <person name="Banfield J.F."/>
        </authorList>
    </citation>
    <scope>NUCLEOTIDE SEQUENCE [LARGE SCALE GENOMIC DNA]</scope>
    <source>
        <strain evidence="2">CG11_big_fil_rev_8_21_14_0_20_39_34</strain>
    </source>
</reference>
<organism evidence="2 3">
    <name type="scientific">Candidatus Magasanikbacteria bacterium CG11_big_fil_rev_8_21_14_0_20_39_34</name>
    <dbReference type="NCBI Taxonomy" id="1974653"/>
    <lineage>
        <taxon>Bacteria</taxon>
        <taxon>Candidatus Magasanikiibacteriota</taxon>
    </lineage>
</organism>
<protein>
    <submittedName>
        <fullName evidence="2">Uncharacterized protein</fullName>
    </submittedName>
</protein>
<feature type="compositionally biased region" description="Basic and acidic residues" evidence="1">
    <location>
        <begin position="182"/>
        <end position="193"/>
    </location>
</feature>
<feature type="compositionally biased region" description="Polar residues" evidence="1">
    <location>
        <begin position="1"/>
        <end position="13"/>
    </location>
</feature>
<dbReference type="AlphaFoldDB" id="A0A2H0N6A2"/>
<feature type="region of interest" description="Disordered" evidence="1">
    <location>
        <begin position="177"/>
        <end position="212"/>
    </location>
</feature>
<sequence>MCPAPQSESQPQSDPKKWEVIQGEKRAGEEYQPPHYGDLFSQEKQDALLERLQSSQLKSREKIAHRTNKEIAKLLRDNRVPKTAKRYLEQAAKALENDDQFLGKELIYKAADTSAEDSFDLIEYKPFRKVLNFLRDPLVIPQSGASRAAKMAEFFDYGIREFVWGRKLPDTRAKIKLTPDQARAKEKQRKKELDEETAPESPNHIPENIKEHGENIPHVFFAKTKRGIENALDFTRKFLGDRTSSEYAEIAKKEDRKLSDIELAHERRKDKLPSTFDRWAQENLALELQAKQVSDRLLEIVRGSEEEDPLTGQKPVLGIFDKVREVVKEAPLVADKEKNPYAIDPDELEEHINMVRQQVGRNYENLTAALRNLYFGGAAKNSSEEEKKTTPSLMESLDRNGIFIPELHKEKRLLEGLKEVDGTHSQDLSLMRESEIQGEILIVEIEGESPSVVEVLAYYPDEDKLELKNLSSNTEEIFSIHPHEHDVRQIQKGDCIELVDRSTGEKTEAEIIGDIMVLDKKIPVEITMNGEKQQYLVSLQDFDVHKIYKDEKEQIIDPSSEASPEESNAESSTGTLLPREQKAEKEPKLVPFLVIPESISEFDQFVMKNSDGKEIQVEVSNLRNNGPYTQASIRNLSGREQRWEAQILKNESDVSLDESGEKEDHWTLKEKLRSTESKSDDLASDILYEFVENEYPQELTKKDKQGKLTPTYSIPNRDSVVSLLEESVDTGKKPTRLQKASLSSLHHLAEDPLEKEGLAEKIAEKIKGKKETHPFTKRMQKFVGKFKNREMQKQMKDTLFDARRELRDKINLAILDNKNLIISTAGQEAFKDALKTETVGLMYRLWRMIEILENKLLEMHRSIRNPHELKVAEHILIQATKKALDKVVSGSLTQAEQIIKTVKGDTEPKQNDSAWSFDDAE</sequence>
<accession>A0A2H0N6A2</accession>
<evidence type="ECO:0000313" key="2">
    <source>
        <dbReference type="EMBL" id="PIR04423.1"/>
    </source>
</evidence>
<evidence type="ECO:0000256" key="1">
    <source>
        <dbReference type="SAM" id="MobiDB-lite"/>
    </source>
</evidence>
<dbReference type="EMBL" id="PCWN01000003">
    <property type="protein sequence ID" value="PIR04423.1"/>
    <property type="molecule type" value="Genomic_DNA"/>
</dbReference>
<feature type="region of interest" description="Disordered" evidence="1">
    <location>
        <begin position="553"/>
        <end position="583"/>
    </location>
</feature>